<evidence type="ECO:0000313" key="2">
    <source>
        <dbReference type="Proteomes" id="UP000315234"/>
    </source>
</evidence>
<evidence type="ECO:0008006" key="3">
    <source>
        <dbReference type="Google" id="ProtNLM"/>
    </source>
</evidence>
<organism evidence="1 2">
    <name type="scientific">Corynebacterium striatum</name>
    <dbReference type="NCBI Taxonomy" id="43770"/>
    <lineage>
        <taxon>Bacteria</taxon>
        <taxon>Bacillati</taxon>
        <taxon>Actinomycetota</taxon>
        <taxon>Actinomycetes</taxon>
        <taxon>Mycobacteriales</taxon>
        <taxon>Corynebacteriaceae</taxon>
        <taxon>Corynebacterium</taxon>
    </lineage>
</organism>
<reference evidence="1 2" key="1">
    <citation type="submission" date="2019-06" db="EMBL/GenBank/DDBJ databases">
        <title>Draft genome sequence of Corynebacterium striatum NBRC 15291.</title>
        <authorList>
            <person name="Miura T."/>
            <person name="Furukawa M."/>
            <person name="Shimamura M."/>
            <person name="Ohyama Y."/>
            <person name="Yamazoe A."/>
            <person name="Kawasaki H."/>
        </authorList>
    </citation>
    <scope>NUCLEOTIDE SEQUENCE [LARGE SCALE GENOMIC DNA]</scope>
    <source>
        <strain evidence="1 2">NBRC 15291</strain>
    </source>
</reference>
<accession>A0ABC9ZM75</accession>
<dbReference type="AlphaFoldDB" id="A0ABC9ZM75"/>
<dbReference type="RefSeq" id="WP_236251962.1">
    <property type="nucleotide sequence ID" value="NZ_BJLD01000002.1"/>
</dbReference>
<dbReference type="EMBL" id="BJLD01000002">
    <property type="protein sequence ID" value="GEA43287.1"/>
    <property type="molecule type" value="Genomic_DNA"/>
</dbReference>
<proteinExistence type="predicted"/>
<protein>
    <recommendedName>
        <fullName evidence="3">Transposase</fullName>
    </recommendedName>
</protein>
<sequence length="110" mass="12450">MANFKQIIAMCLDGASYAQITHALGCSRREVSRAKKVINDEALTPERFRQLPPGWFDDRFSDGRSKRTMSYDQPDFHALARKLKSTKHVTRGPTPGKWTRRGLAMLLGSV</sequence>
<name>A0ABC9ZM75_CORST</name>
<evidence type="ECO:0000313" key="1">
    <source>
        <dbReference type="EMBL" id="GEA43287.1"/>
    </source>
</evidence>
<dbReference type="Proteomes" id="UP000315234">
    <property type="component" value="Unassembled WGS sequence"/>
</dbReference>
<gene>
    <name evidence="1" type="ORF">Cst04h_14570</name>
</gene>
<comment type="caution">
    <text evidence="1">The sequence shown here is derived from an EMBL/GenBank/DDBJ whole genome shotgun (WGS) entry which is preliminary data.</text>
</comment>